<organism evidence="2 3">
    <name type="scientific">Arachnia propionica</name>
    <dbReference type="NCBI Taxonomy" id="1750"/>
    <lineage>
        <taxon>Bacteria</taxon>
        <taxon>Bacillati</taxon>
        <taxon>Actinomycetota</taxon>
        <taxon>Actinomycetes</taxon>
        <taxon>Propionibacteriales</taxon>
        <taxon>Propionibacteriaceae</taxon>
        <taxon>Arachnia</taxon>
    </lineage>
</organism>
<feature type="transmembrane region" description="Helical" evidence="1">
    <location>
        <begin position="30"/>
        <end position="48"/>
    </location>
</feature>
<keyword evidence="1" id="KW-1133">Transmembrane helix</keyword>
<accession>A0A3P1WYY1</accession>
<feature type="transmembrane region" description="Helical" evidence="1">
    <location>
        <begin position="82"/>
        <end position="115"/>
    </location>
</feature>
<proteinExistence type="predicted"/>
<dbReference type="RefSeq" id="WP_125227215.1">
    <property type="nucleotide sequence ID" value="NZ_RQYT01000005.1"/>
</dbReference>
<feature type="transmembrane region" description="Helical" evidence="1">
    <location>
        <begin position="6"/>
        <end position="23"/>
    </location>
</feature>
<dbReference type="AlphaFoldDB" id="A0A3P1WYY1"/>
<comment type="caution">
    <text evidence="2">The sequence shown here is derived from an EMBL/GenBank/DDBJ whole genome shotgun (WGS) entry which is preliminary data.</text>
</comment>
<dbReference type="InterPro" id="IPR032531">
    <property type="entry name" value="DUF4956"/>
</dbReference>
<dbReference type="Proteomes" id="UP000280935">
    <property type="component" value="Unassembled WGS sequence"/>
</dbReference>
<keyword evidence="1" id="KW-0812">Transmembrane</keyword>
<name>A0A3P1WYY1_9ACTN</name>
<evidence type="ECO:0000313" key="2">
    <source>
        <dbReference type="EMBL" id="RRD50610.1"/>
    </source>
</evidence>
<gene>
    <name evidence="2" type="ORF">EII35_04275</name>
</gene>
<dbReference type="OrthoDB" id="3827267at2"/>
<keyword evidence="1" id="KW-0472">Membrane</keyword>
<protein>
    <submittedName>
        <fullName evidence="2">DUF4956 domain-containing protein</fullName>
    </submittedName>
</protein>
<evidence type="ECO:0000256" key="1">
    <source>
        <dbReference type="SAM" id="Phobius"/>
    </source>
</evidence>
<dbReference type="Pfam" id="PF16316">
    <property type="entry name" value="DUF4956"/>
    <property type="match status" value="1"/>
</dbReference>
<evidence type="ECO:0000313" key="3">
    <source>
        <dbReference type="Proteomes" id="UP000280935"/>
    </source>
</evidence>
<sequence>MELLPPVANLLAITVLVFLIYLPRHHRRDLAVACLGVNVGVMAVSIALTNSAASAGLGLGLFGVLSIIRLRSDELAQHEVAYYFSALALGILGGMSTSVLGCLLMAAIVGVLAVADRPSFQRATERQVVQLDRAITDHHELTHEVANRLGARILGITVQRVDFVSDTTLVEVRYRPGSALALPKRVETLS</sequence>
<dbReference type="EMBL" id="RQYT01000005">
    <property type="protein sequence ID" value="RRD50610.1"/>
    <property type="molecule type" value="Genomic_DNA"/>
</dbReference>
<reference evidence="2 3" key="1">
    <citation type="submission" date="2018-11" db="EMBL/GenBank/DDBJ databases">
        <title>Genomes From Bacteria Associated with the Canine Oral Cavity: a Test Case for Automated Genome-Based Taxonomic Assignment.</title>
        <authorList>
            <person name="Coil D.A."/>
            <person name="Jospin G."/>
            <person name="Darling A.E."/>
            <person name="Wallis C."/>
            <person name="Davis I.J."/>
            <person name="Harris S."/>
            <person name="Eisen J.A."/>
            <person name="Holcombe L.J."/>
            <person name="O'Flynn C."/>
        </authorList>
    </citation>
    <scope>NUCLEOTIDE SEQUENCE [LARGE SCALE GENOMIC DNA]</scope>
    <source>
        <strain evidence="2 3">OH2822_COT-296</strain>
    </source>
</reference>